<feature type="region of interest" description="Disordered" evidence="2">
    <location>
        <begin position="146"/>
        <end position="194"/>
    </location>
</feature>
<evidence type="ECO:0000256" key="3">
    <source>
        <dbReference type="SAM" id="Phobius"/>
    </source>
</evidence>
<dbReference type="AlphaFoldDB" id="A0A8J2WS42"/>
<dbReference type="Pfam" id="PF00629">
    <property type="entry name" value="MAM"/>
    <property type="match status" value="1"/>
</dbReference>
<dbReference type="InterPro" id="IPR051560">
    <property type="entry name" value="MAM_domain-containing"/>
</dbReference>
<dbReference type="GO" id="GO:0016020">
    <property type="term" value="C:membrane"/>
    <property type="evidence" value="ECO:0007669"/>
    <property type="project" value="InterPro"/>
</dbReference>
<feature type="compositionally biased region" description="Low complexity" evidence="2">
    <location>
        <begin position="153"/>
        <end position="194"/>
    </location>
</feature>
<evidence type="ECO:0008006" key="8">
    <source>
        <dbReference type="Google" id="ProtNLM"/>
    </source>
</evidence>
<evidence type="ECO:0000313" key="6">
    <source>
        <dbReference type="EMBL" id="CAH0113609.1"/>
    </source>
</evidence>
<feature type="compositionally biased region" description="Polar residues" evidence="2">
    <location>
        <begin position="477"/>
        <end position="491"/>
    </location>
</feature>
<keyword evidence="3" id="KW-0812">Transmembrane</keyword>
<dbReference type="Gene3D" id="4.10.410.20">
    <property type="match status" value="1"/>
</dbReference>
<dbReference type="Pfam" id="PF01033">
    <property type="entry name" value="Somatomedin_B"/>
    <property type="match status" value="1"/>
</dbReference>
<feature type="domain" description="MAM" evidence="4">
    <location>
        <begin position="1"/>
        <end position="63"/>
    </location>
</feature>
<dbReference type="InterPro" id="IPR036024">
    <property type="entry name" value="Somatomedin_B-like_dom_sf"/>
</dbReference>
<feature type="transmembrane region" description="Helical" evidence="3">
    <location>
        <begin position="406"/>
        <end position="431"/>
    </location>
</feature>
<sequence>MLELKPAFVRSGDQGDRWRQGYISLDTVTENFQVVIEGVRGTGYVGDSAIDDVQLTKGEECLAALKRMMADTIVPGGSTVQPTSTIPPNASCSTRCSGAEQPIESNTSNTSSSWTCGCSDDCLLKNSCCSDYAAFCLTGWTETRTDKDRREPPVTVTTTMTTASPTQSTTTIATTLAPPPSQTIASSSTTTKTAEATTLPTTLMTIRSTVPTTASSVPISTTNPPTTISAATTIPPSSSTTSSTVITSTVETTQPTTVTSTTTTTEKPTTTTTTTTTERPTTTTTTVRPSTTTMSSTTLTSTAVPTTKTTVRPTTRSTTNPTTTTTTVPTITFRPWIVSTIATTVATTPLVTTQPSSTTKMMMTTTSVLVTGDPPQDGLQGDDDQSGLAADQPSPSASSQTSSPNWLIGTVVAAAVGAALLFSIAVFVAVMRSRNSVSSDRRRRPKLRSNQQDQLAEDSDVRYLRDEDDVQLDLTEATPSSKSAGSGSQRQFADFERL</sequence>
<evidence type="ECO:0000256" key="2">
    <source>
        <dbReference type="SAM" id="MobiDB-lite"/>
    </source>
</evidence>
<name>A0A8J2WS42_9CRUS</name>
<proteinExistence type="predicted"/>
<feature type="compositionally biased region" description="Low complexity" evidence="2">
    <location>
        <begin position="368"/>
        <end position="379"/>
    </location>
</feature>
<keyword evidence="3" id="KW-1133">Transmembrane helix</keyword>
<dbReference type="PANTHER" id="PTHR23282:SF146">
    <property type="entry name" value="RT07201P-RELATED"/>
    <property type="match status" value="1"/>
</dbReference>
<dbReference type="PROSITE" id="PS00524">
    <property type="entry name" value="SMB_1"/>
    <property type="match status" value="1"/>
</dbReference>
<evidence type="ECO:0000259" key="5">
    <source>
        <dbReference type="PROSITE" id="PS50958"/>
    </source>
</evidence>
<dbReference type="PANTHER" id="PTHR23282">
    <property type="entry name" value="APICAL ENDOSOMAL GLYCOPROTEIN PRECURSOR"/>
    <property type="match status" value="1"/>
</dbReference>
<keyword evidence="7" id="KW-1185">Reference proteome</keyword>
<evidence type="ECO:0000313" key="7">
    <source>
        <dbReference type="Proteomes" id="UP000789390"/>
    </source>
</evidence>
<dbReference type="SUPFAM" id="SSF90188">
    <property type="entry name" value="Somatomedin B domain"/>
    <property type="match status" value="1"/>
</dbReference>
<dbReference type="InterPro" id="IPR000998">
    <property type="entry name" value="MAM_dom"/>
</dbReference>
<dbReference type="PROSITE" id="PS50060">
    <property type="entry name" value="MAM_2"/>
    <property type="match status" value="1"/>
</dbReference>
<feature type="compositionally biased region" description="Low complexity" evidence="2">
    <location>
        <begin position="386"/>
        <end position="403"/>
    </location>
</feature>
<organism evidence="6 7">
    <name type="scientific">Daphnia galeata</name>
    <dbReference type="NCBI Taxonomy" id="27404"/>
    <lineage>
        <taxon>Eukaryota</taxon>
        <taxon>Metazoa</taxon>
        <taxon>Ecdysozoa</taxon>
        <taxon>Arthropoda</taxon>
        <taxon>Crustacea</taxon>
        <taxon>Branchiopoda</taxon>
        <taxon>Diplostraca</taxon>
        <taxon>Cladocera</taxon>
        <taxon>Anomopoda</taxon>
        <taxon>Daphniidae</taxon>
        <taxon>Daphnia</taxon>
    </lineage>
</organism>
<keyword evidence="3" id="KW-0472">Membrane</keyword>
<evidence type="ECO:0000259" key="4">
    <source>
        <dbReference type="PROSITE" id="PS50060"/>
    </source>
</evidence>
<feature type="region of interest" description="Disordered" evidence="2">
    <location>
        <begin position="368"/>
        <end position="403"/>
    </location>
</feature>
<reference evidence="6" key="1">
    <citation type="submission" date="2021-11" db="EMBL/GenBank/DDBJ databases">
        <authorList>
            <person name="Schell T."/>
        </authorList>
    </citation>
    <scope>NUCLEOTIDE SEQUENCE</scope>
    <source>
        <strain evidence="6">M5</strain>
    </source>
</reference>
<gene>
    <name evidence="6" type="ORF">DGAL_LOCUS17506</name>
</gene>
<accession>A0A8J2WS42</accession>
<feature type="region of interest" description="Disordered" evidence="2">
    <location>
        <begin position="435"/>
        <end position="498"/>
    </location>
</feature>
<dbReference type="SUPFAM" id="SSF49899">
    <property type="entry name" value="Concanavalin A-like lectins/glucanases"/>
    <property type="match status" value="1"/>
</dbReference>
<dbReference type="OrthoDB" id="6107927at2759"/>
<dbReference type="PROSITE" id="PS50958">
    <property type="entry name" value="SMB_2"/>
    <property type="match status" value="1"/>
</dbReference>
<feature type="domain" description="SMB" evidence="5">
    <location>
        <begin position="88"/>
        <end position="144"/>
    </location>
</feature>
<dbReference type="EMBL" id="CAKKLH010000342">
    <property type="protein sequence ID" value="CAH0113609.1"/>
    <property type="molecule type" value="Genomic_DNA"/>
</dbReference>
<feature type="region of interest" description="Disordered" evidence="2">
    <location>
        <begin position="214"/>
        <end position="327"/>
    </location>
</feature>
<dbReference type="Gene3D" id="2.60.120.200">
    <property type="match status" value="1"/>
</dbReference>
<protein>
    <recommendedName>
        <fullName evidence="8">SMB domain-containing protein</fullName>
    </recommendedName>
</protein>
<keyword evidence="1" id="KW-1015">Disulfide bond</keyword>
<dbReference type="InterPro" id="IPR013320">
    <property type="entry name" value="ConA-like_dom_sf"/>
</dbReference>
<dbReference type="Proteomes" id="UP000789390">
    <property type="component" value="Unassembled WGS sequence"/>
</dbReference>
<feature type="compositionally biased region" description="Low complexity" evidence="2">
    <location>
        <begin position="215"/>
        <end position="327"/>
    </location>
</feature>
<evidence type="ECO:0000256" key="1">
    <source>
        <dbReference type="ARBA" id="ARBA00023157"/>
    </source>
</evidence>
<dbReference type="InterPro" id="IPR001212">
    <property type="entry name" value="Somatomedin_B_dom"/>
</dbReference>
<comment type="caution">
    <text evidence="6">The sequence shown here is derived from an EMBL/GenBank/DDBJ whole genome shotgun (WGS) entry which is preliminary data.</text>
</comment>